<proteinExistence type="inferred from homology"/>
<evidence type="ECO:0000313" key="5">
    <source>
        <dbReference type="Proteomes" id="UP001379949"/>
    </source>
</evidence>
<dbReference type="SUPFAM" id="SSF52833">
    <property type="entry name" value="Thioredoxin-like"/>
    <property type="match status" value="1"/>
</dbReference>
<reference evidence="4 5" key="1">
    <citation type="submission" date="2024-02" db="EMBL/GenBank/DDBJ databases">
        <title>Bacteria isolated from the canopy kelp, Nereocystis luetkeana.</title>
        <authorList>
            <person name="Pfister C.A."/>
            <person name="Younker I.T."/>
            <person name="Light S.H."/>
        </authorList>
    </citation>
    <scope>NUCLEOTIDE SEQUENCE [LARGE SCALE GENOMIC DNA]</scope>
    <source>
        <strain evidence="4 5">TI.4.07</strain>
    </source>
</reference>
<dbReference type="InterPro" id="IPR040079">
    <property type="entry name" value="Glutathione_S-Trfase"/>
</dbReference>
<dbReference type="SFLD" id="SFLDG01150">
    <property type="entry name" value="Main.1:_Beta-like"/>
    <property type="match status" value="1"/>
</dbReference>
<organism evidence="4 5">
    <name type="scientific">Marinomonas arenicola</name>
    <dbReference type="NCBI Taxonomy" id="569601"/>
    <lineage>
        <taxon>Bacteria</taxon>
        <taxon>Pseudomonadati</taxon>
        <taxon>Pseudomonadota</taxon>
        <taxon>Gammaproteobacteria</taxon>
        <taxon>Oceanospirillales</taxon>
        <taxon>Oceanospirillaceae</taxon>
        <taxon>Marinomonas</taxon>
    </lineage>
</organism>
<dbReference type="PANTHER" id="PTHR44051:SF9">
    <property type="entry name" value="GLUTATHIONE S-TRANSFERASE 1"/>
    <property type="match status" value="1"/>
</dbReference>
<dbReference type="Proteomes" id="UP001379949">
    <property type="component" value="Unassembled WGS sequence"/>
</dbReference>
<evidence type="ECO:0000259" key="2">
    <source>
        <dbReference type="PROSITE" id="PS50404"/>
    </source>
</evidence>
<dbReference type="Pfam" id="PF02798">
    <property type="entry name" value="GST_N"/>
    <property type="match status" value="1"/>
</dbReference>
<dbReference type="InterPro" id="IPR004046">
    <property type="entry name" value="GST_C"/>
</dbReference>
<dbReference type="PROSITE" id="PS50405">
    <property type="entry name" value="GST_CTER"/>
    <property type="match status" value="1"/>
</dbReference>
<dbReference type="Pfam" id="PF00043">
    <property type="entry name" value="GST_C"/>
    <property type="match status" value="1"/>
</dbReference>
<feature type="domain" description="GST N-terminal" evidence="2">
    <location>
        <begin position="1"/>
        <end position="81"/>
    </location>
</feature>
<protein>
    <submittedName>
        <fullName evidence="4">Glutathione S-transferase</fullName>
    </submittedName>
</protein>
<dbReference type="Gene3D" id="3.40.30.10">
    <property type="entry name" value="Glutaredoxin"/>
    <property type="match status" value="1"/>
</dbReference>
<evidence type="ECO:0000259" key="3">
    <source>
        <dbReference type="PROSITE" id="PS50405"/>
    </source>
</evidence>
<dbReference type="SFLD" id="SFLDG00358">
    <property type="entry name" value="Main_(cytGST)"/>
    <property type="match status" value="1"/>
</dbReference>
<keyword evidence="5" id="KW-1185">Reference proteome</keyword>
<sequence>MITLHHLEQSRSQRVLWLLEELDLPYEVIQYQRDPATLAAPESLFSIHPLGKAPILSDGELVIAESGAIIEYLIERYDLDGRFRPTAGQALLDYRYWLHFAEGSLMPLLVMKLVFTKITTSPMPFFAKPIAKSISQKLQSNFLTPRLTPQLAFIEKTLAKRTWLTGDRISGADIQMSFPLIAASARLDLSAYPNIDRFIKQVEAMPHYQKAIKRVTTGETA</sequence>
<evidence type="ECO:0000313" key="4">
    <source>
        <dbReference type="EMBL" id="MEL0613879.1"/>
    </source>
</evidence>
<dbReference type="InterPro" id="IPR036249">
    <property type="entry name" value="Thioredoxin-like_sf"/>
</dbReference>
<dbReference type="InterPro" id="IPR036282">
    <property type="entry name" value="Glutathione-S-Trfase_C_sf"/>
</dbReference>
<dbReference type="CDD" id="cd03189">
    <property type="entry name" value="GST_C_GTT1_like"/>
    <property type="match status" value="1"/>
</dbReference>
<dbReference type="PROSITE" id="PS50404">
    <property type="entry name" value="GST_NTER"/>
    <property type="match status" value="1"/>
</dbReference>
<dbReference type="InterPro" id="IPR004045">
    <property type="entry name" value="Glutathione_S-Trfase_N"/>
</dbReference>
<dbReference type="SUPFAM" id="SSF47616">
    <property type="entry name" value="GST C-terminal domain-like"/>
    <property type="match status" value="1"/>
</dbReference>
<dbReference type="RefSeq" id="WP_341567531.1">
    <property type="nucleotide sequence ID" value="NZ_JBAKAR010000009.1"/>
</dbReference>
<dbReference type="InterPro" id="IPR010987">
    <property type="entry name" value="Glutathione-S-Trfase_C-like"/>
</dbReference>
<dbReference type="CDD" id="cd03046">
    <property type="entry name" value="GST_N_GTT1_like"/>
    <property type="match status" value="1"/>
</dbReference>
<dbReference type="EMBL" id="JBAKAR010000009">
    <property type="protein sequence ID" value="MEL0613879.1"/>
    <property type="molecule type" value="Genomic_DNA"/>
</dbReference>
<dbReference type="Gene3D" id="1.20.1050.10">
    <property type="match status" value="1"/>
</dbReference>
<dbReference type="SFLD" id="SFLDS00019">
    <property type="entry name" value="Glutathione_Transferase_(cytos"/>
    <property type="match status" value="1"/>
</dbReference>
<evidence type="ECO:0000256" key="1">
    <source>
        <dbReference type="RuleBase" id="RU003494"/>
    </source>
</evidence>
<accession>A0ABU9G5W4</accession>
<comment type="caution">
    <text evidence="4">The sequence shown here is derived from an EMBL/GenBank/DDBJ whole genome shotgun (WGS) entry which is preliminary data.</text>
</comment>
<name>A0ABU9G5W4_9GAMM</name>
<comment type="similarity">
    <text evidence="1">Belongs to the GST superfamily.</text>
</comment>
<feature type="domain" description="GST C-terminal" evidence="3">
    <location>
        <begin position="87"/>
        <end position="221"/>
    </location>
</feature>
<dbReference type="PANTHER" id="PTHR44051">
    <property type="entry name" value="GLUTATHIONE S-TRANSFERASE-RELATED"/>
    <property type="match status" value="1"/>
</dbReference>
<gene>
    <name evidence="4" type="ORF">V6242_12050</name>
</gene>